<feature type="active site" description="Glycyl thioester intermediate" evidence="6">
    <location>
        <position position="2037"/>
    </location>
</feature>
<feature type="domain" description="WW" evidence="8">
    <location>
        <begin position="1347"/>
        <end position="1380"/>
    </location>
</feature>
<feature type="domain" description="HECT" evidence="9">
    <location>
        <begin position="1733"/>
        <end position="2069"/>
    </location>
</feature>
<dbReference type="GeneID" id="106469402"/>
<dbReference type="Gene3D" id="3.30.2160.10">
    <property type="entry name" value="Hect, E3 ligase catalytic domain"/>
    <property type="match status" value="1"/>
</dbReference>
<keyword evidence="10" id="KW-1185">Reference proteome</keyword>
<comment type="catalytic activity">
    <reaction evidence="1">
        <text>S-ubiquitinyl-[E2 ubiquitin-conjugating enzyme]-L-cysteine + [acceptor protein]-L-lysine = [E2 ubiquitin-conjugating enzyme]-L-cysteine + N(6)-ubiquitinyl-[acceptor protein]-L-lysine.</text>
        <dbReference type="EC" id="2.3.2.26"/>
    </reaction>
</comment>
<feature type="region of interest" description="Disordered" evidence="7">
    <location>
        <begin position="272"/>
        <end position="297"/>
    </location>
</feature>
<evidence type="ECO:0000259" key="9">
    <source>
        <dbReference type="PROSITE" id="PS50237"/>
    </source>
</evidence>
<evidence type="ECO:0000313" key="10">
    <source>
        <dbReference type="Proteomes" id="UP000694941"/>
    </source>
</evidence>
<evidence type="ECO:0000313" key="11">
    <source>
        <dbReference type="RefSeq" id="XP_022254448.1"/>
    </source>
</evidence>
<feature type="region of interest" description="Disordered" evidence="7">
    <location>
        <begin position="1387"/>
        <end position="1407"/>
    </location>
</feature>
<feature type="compositionally biased region" description="Low complexity" evidence="7">
    <location>
        <begin position="274"/>
        <end position="285"/>
    </location>
</feature>
<reference evidence="11" key="1">
    <citation type="submission" date="2025-08" db="UniProtKB">
        <authorList>
            <consortium name="RefSeq"/>
        </authorList>
    </citation>
    <scope>IDENTIFICATION</scope>
    <source>
        <tissue evidence="11">Muscle</tissue>
    </source>
</reference>
<dbReference type="PANTHER" id="PTHR11254">
    <property type="entry name" value="HECT DOMAIN UBIQUITIN-PROTEIN LIGASE"/>
    <property type="match status" value="1"/>
</dbReference>
<name>A0ABM1TEZ2_LIMPO</name>
<keyword evidence="5 6" id="KW-0833">Ubl conjugation pathway</keyword>
<dbReference type="CDD" id="cd00201">
    <property type="entry name" value="WW"/>
    <property type="match status" value="1"/>
</dbReference>
<feature type="region of interest" description="Disordered" evidence="7">
    <location>
        <begin position="1525"/>
        <end position="1550"/>
    </location>
</feature>
<feature type="region of interest" description="Disordered" evidence="7">
    <location>
        <begin position="500"/>
        <end position="533"/>
    </location>
</feature>
<comment type="pathway">
    <text evidence="2">Protein modification; protein ubiquitination.</text>
</comment>
<gene>
    <name evidence="11" type="primary">LOC106469402</name>
</gene>
<sequence length="2069" mass="234289">MIASSDFNMTIDFFGRASLEPLKVSLTDLKATNLRRRLIYKSEVQVSLHPGNDEGTLSLPHHKQKFHCSRFGNTVNPSWSGKFDIIAFPVDKLKFEVKTHRLCSSSHCFVSVPLCVLLKEFHNKSPPINFTFGLTNVDQLTDSGELSFSITIENYSVIQTEQNFGENLAYCEIQCLSSSSSPVPSRQQPIVASKKLPQNFSTNRHQYISESAPSQSATFALCEDLHNRKNNENTTVRNLQPHCIREDDDNTDVVATFSTPVKNYVIYDQEDVSRTSSSESSTTVSNQKSITPSSIVTNSHSEMDNQKIRTLNSSNIISCKFQKETTFKNQKLEERGLTLSSRKCNPKNMQLVEPNLNQKDSEGEQDLAMVLASPSNELQICTTFNTENMNKSSPMSQEFSDTLYSPNKYSENQKSHIFDENDATVPNFSLSKDFDLSVKNAKVAYLMANTLPSNKSVFENYQPNNCDIVVKTGFDCHYNSSIGDTAPSQQPYNVTDDMSKEIHEGKKSSQTTEGVSKVDHEYQHPSNFTGGVSRMEHKNQHLSSFTNGVFGIEHENQQLCTYTDGASEMDHAYEHPSSLTSEVYKVEHEYHHSSVFSGEVSKVEHDYQHLSNFSNEISKKEQEYQHLYGSTDEMLKGISKKKRTHKITDEVSKVLNKERKPSVLADGVPKKVYDYQHPSDLIDEMTNEHQHTFCVTDPKTDVVHRFNHPPRIIYEAPEVINKCLYLSSSTKEASKVKHISSYPSPIINTKHTEVEEENQHLTNFTEYQHLSGIVDTATGVELESSHPSSIIDKGSTLLYEDKKPCNVFVGEPKVVHAKKPSSTIAQTFMLPKDHQKPSCVSDSTTSVVQGYQHPLSFTSGMSMMKNECNNLSNTTGTTFSMGIEYQQTSNIILKKNEDVSTTPFCSFNYLGNTMPSLVDTDINSCECLDTSVNLEGKDYGSDVKLNSLKNCEYSSTSVGAPSASICDSLDLRIANKSTCGLIERNHFPKSIVEIPTIYQQKNVSDFNLTTVQHNTGLPHNITDSKKSTTLKELQNGNNLLKGISKDIESVKDCSGLFTNIGTNASKATENYVYPITDLSTAGNTKLDDEHIHVLTEHAKRKDTKISTYNTIPRVSKPPISFQLVSEDESSNIITSEEVLRYLKKTSCSNFSNNSQTLRNFPRSISNFSSSAEENLQHPVVMTNENLKHNSLEKLPPYWEKKVDNHGRIFYVDHFNCKTTWFPPSSSASTVDITEKIERQQLDVRYRSFSKYLRHQQCNQSAFLRETSRSLSKPVMPKLLQSPALKFILQTDFTEALQMFDTGASGSNNSISLSQKISQIKQDPRKFEKFHFDFELVNFINTFVDTELDLPDEWISNYDRFGKQYFFNKTTKIITIIDPRIVLKTSDSSSLSSESYNPPCSPSSSQVSCLPDYNSNQRVDPSISINQNTDLLISDTNCSSNPSILTRRKEVTSHSIFNRNHSSSAPMSPAWSQDTNQCMSDNTQNIDSFNSLQKTKDTTQLQYSDLNQTIRLEDCCSNSLENDGMLVRNNRGSRTNLESSLTSNKSTQGYPVIPPFPATAEPLNEPFVTSTDNLSYNEKVASFFSQPNILEILMERHPLLKEDSDMKAKVERIHHEGIVALDELVDDIDIAILISLFEYEIIFYDLDTSVQTLSETQLSDGPELIEVQELTSQLVQRTKRTPTVLQKQGFADKLHRFYHKLHLKGFGQGSAELKLAIHREYFLGETISIILSASKKELQKNRLNVNFIGEEGLDYGGPSRELFYLLSSEVFNPYCGLFEYAANDCYTVQISPMSAFVDNHIKLFRFCGRILGLALIHQYLLNAYFTRPFYKALLKIPCSIDDLQYIDTEFYQSMMWMKDNNISEASLDLTFSVTEEVAGKVEERELKPGGSGIVVTEKNKKDYIKRMVRWRLQRGVSKQTEALVGGFHEILEPRFLKMFDAQDLELVISGTIDVDIEDWKANTEYRCGYEKDHQVVLWFWEAIENFDNQQRLRVLQFVTGTSRLPYEGFVALRGSNGPKKFCVQKWGQPTDLPRAHTCFNRLGLPPYLSFEILQEKLLFAVEECRVFGFE</sequence>
<evidence type="ECO:0000256" key="7">
    <source>
        <dbReference type="SAM" id="MobiDB-lite"/>
    </source>
</evidence>
<protein>
    <recommendedName>
        <fullName evidence="3">HECT-type E3 ubiquitin transferase</fullName>
        <ecNumber evidence="3">2.3.2.26</ecNumber>
    </recommendedName>
</protein>
<dbReference type="SMART" id="SM00119">
    <property type="entry name" value="HECTc"/>
    <property type="match status" value="1"/>
</dbReference>
<dbReference type="CDD" id="cd00078">
    <property type="entry name" value="HECTc"/>
    <property type="match status" value="1"/>
</dbReference>
<evidence type="ECO:0000256" key="4">
    <source>
        <dbReference type="ARBA" id="ARBA00022679"/>
    </source>
</evidence>
<dbReference type="PROSITE" id="PS50020">
    <property type="entry name" value="WW_DOMAIN_2"/>
    <property type="match status" value="2"/>
</dbReference>
<feature type="compositionally biased region" description="Polar residues" evidence="7">
    <location>
        <begin position="286"/>
        <end position="297"/>
    </location>
</feature>
<dbReference type="InterPro" id="IPR050409">
    <property type="entry name" value="E3_ubiq-protein_ligase"/>
</dbReference>
<dbReference type="InterPro" id="IPR001202">
    <property type="entry name" value="WW_dom"/>
</dbReference>
<evidence type="ECO:0000259" key="8">
    <source>
        <dbReference type="PROSITE" id="PS50020"/>
    </source>
</evidence>
<dbReference type="Pfam" id="PF00397">
    <property type="entry name" value="WW"/>
    <property type="match status" value="1"/>
</dbReference>
<evidence type="ECO:0000256" key="2">
    <source>
        <dbReference type="ARBA" id="ARBA00004906"/>
    </source>
</evidence>
<dbReference type="Pfam" id="PF00632">
    <property type="entry name" value="HECT"/>
    <property type="match status" value="1"/>
</dbReference>
<evidence type="ECO:0000256" key="3">
    <source>
        <dbReference type="ARBA" id="ARBA00012485"/>
    </source>
</evidence>
<dbReference type="PROSITE" id="PS50237">
    <property type="entry name" value="HECT"/>
    <property type="match status" value="1"/>
</dbReference>
<dbReference type="PANTHER" id="PTHR11254:SF320">
    <property type="entry name" value="HECT-TYPE E3 UBIQUITIN TRANSFERASE"/>
    <property type="match status" value="1"/>
</dbReference>
<organism evidence="10 11">
    <name type="scientific">Limulus polyphemus</name>
    <name type="common">Atlantic horseshoe crab</name>
    <dbReference type="NCBI Taxonomy" id="6850"/>
    <lineage>
        <taxon>Eukaryota</taxon>
        <taxon>Metazoa</taxon>
        <taxon>Ecdysozoa</taxon>
        <taxon>Arthropoda</taxon>
        <taxon>Chelicerata</taxon>
        <taxon>Merostomata</taxon>
        <taxon>Xiphosura</taxon>
        <taxon>Limulidae</taxon>
        <taxon>Limulus</taxon>
    </lineage>
</organism>
<dbReference type="PROSITE" id="PS01159">
    <property type="entry name" value="WW_DOMAIN_1"/>
    <property type="match status" value="1"/>
</dbReference>
<dbReference type="Gene3D" id="2.20.70.10">
    <property type="match status" value="1"/>
</dbReference>
<dbReference type="RefSeq" id="XP_022254448.1">
    <property type="nucleotide sequence ID" value="XM_022398740.1"/>
</dbReference>
<feature type="compositionally biased region" description="Polar residues" evidence="7">
    <location>
        <begin position="1529"/>
        <end position="1548"/>
    </location>
</feature>
<dbReference type="SUPFAM" id="SSF51045">
    <property type="entry name" value="WW domain"/>
    <property type="match status" value="2"/>
</dbReference>
<dbReference type="EC" id="2.3.2.26" evidence="3"/>
<evidence type="ECO:0000256" key="6">
    <source>
        <dbReference type="PROSITE-ProRule" id="PRU00104"/>
    </source>
</evidence>
<keyword evidence="4" id="KW-0808">Transferase</keyword>
<dbReference type="Gene3D" id="3.30.2410.10">
    <property type="entry name" value="Hect, E3 ligase catalytic domain"/>
    <property type="match status" value="1"/>
</dbReference>
<evidence type="ECO:0000256" key="1">
    <source>
        <dbReference type="ARBA" id="ARBA00000885"/>
    </source>
</evidence>
<dbReference type="SMART" id="SM00456">
    <property type="entry name" value="WW"/>
    <property type="match status" value="2"/>
</dbReference>
<dbReference type="Gene3D" id="3.90.1750.10">
    <property type="entry name" value="Hect, E3 ligase catalytic domains"/>
    <property type="match status" value="1"/>
</dbReference>
<feature type="domain" description="WW" evidence="8">
    <location>
        <begin position="1192"/>
        <end position="1225"/>
    </location>
</feature>
<dbReference type="Pfam" id="PF18436">
    <property type="entry name" value="HECW1_helix"/>
    <property type="match status" value="1"/>
</dbReference>
<dbReference type="SUPFAM" id="SSF56204">
    <property type="entry name" value="Hect, E3 ligase catalytic domain"/>
    <property type="match status" value="1"/>
</dbReference>
<dbReference type="InterPro" id="IPR035983">
    <property type="entry name" value="Hect_E3_ubiquitin_ligase"/>
</dbReference>
<dbReference type="InterPro" id="IPR036020">
    <property type="entry name" value="WW_dom_sf"/>
</dbReference>
<dbReference type="Proteomes" id="UP000694941">
    <property type="component" value="Unplaced"/>
</dbReference>
<proteinExistence type="predicted"/>
<accession>A0ABM1TEZ2</accession>
<evidence type="ECO:0000256" key="5">
    <source>
        <dbReference type="ARBA" id="ARBA00022786"/>
    </source>
</evidence>
<dbReference type="InterPro" id="IPR040524">
    <property type="entry name" value="HECW1_helix"/>
</dbReference>
<dbReference type="InterPro" id="IPR000569">
    <property type="entry name" value="HECT_dom"/>
</dbReference>